<dbReference type="Gene3D" id="1.10.3210.10">
    <property type="entry name" value="Hypothetical protein af1432"/>
    <property type="match status" value="1"/>
</dbReference>
<evidence type="ECO:0000313" key="2">
    <source>
        <dbReference type="EMBL" id="MBB3182912.1"/>
    </source>
</evidence>
<dbReference type="PANTHER" id="PTHR33525:SF4">
    <property type="entry name" value="CYCLIC DI-GMP PHOSPHODIESTERASE CDGJ"/>
    <property type="match status" value="1"/>
</dbReference>
<dbReference type="InterPro" id="IPR052340">
    <property type="entry name" value="RNase_Y/CdgJ"/>
</dbReference>
<comment type="caution">
    <text evidence="2">The sequence shown here is derived from an EMBL/GenBank/DDBJ whole genome shotgun (WGS) entry which is preliminary data.</text>
</comment>
<organism evidence="2 3">
    <name type="scientific">Halomonas fontilapidosi</name>
    <dbReference type="NCBI Taxonomy" id="616675"/>
    <lineage>
        <taxon>Bacteria</taxon>
        <taxon>Pseudomonadati</taxon>
        <taxon>Pseudomonadota</taxon>
        <taxon>Gammaproteobacteria</taxon>
        <taxon>Oceanospirillales</taxon>
        <taxon>Halomonadaceae</taxon>
        <taxon>Halomonas</taxon>
    </lineage>
</organism>
<dbReference type="RefSeq" id="WP_183313186.1">
    <property type="nucleotide sequence ID" value="NZ_JACHXQ010000001.1"/>
</dbReference>
<reference evidence="2 3" key="1">
    <citation type="submission" date="2020-08" db="EMBL/GenBank/DDBJ databases">
        <title>Genomic Encyclopedia of Type Strains, Phase III (KMG-III): the genomes of soil and plant-associated and newly described type strains.</title>
        <authorList>
            <person name="Whitman W."/>
        </authorList>
    </citation>
    <scope>NUCLEOTIDE SEQUENCE [LARGE SCALE GENOMIC DNA]</scope>
    <source>
        <strain evidence="2 3">CECT 7341</strain>
    </source>
</reference>
<dbReference type="InterPro" id="IPR035919">
    <property type="entry name" value="EAL_sf"/>
</dbReference>
<sequence length="399" mass="45325">MAGQEGADNFTIAMHPIHDADYSHVADRLVYQQHDSDHDDPVSNTARALSAALYEIDDGQRLASRELFIELPSEWLVRQDLLPTPAARVVICLPPSLEITPEVADSLRRIRERRYRIAVPDTIDGVLDADGESIADIIEIDASRPLDVERLQSLKVRGFRLLAEHVQDHEQLEQCLAGGCDYVNGRYLSRPHYHVSKPRGRHGNRAAQLRLINELYRDDVDLARLHDLLLQMPHLHVAILRRANSSYFGQRQQQSDLRRAIQVIGLNELRRLVMTMSLASYMPSSRITLRMALIRAFMCQNLAEPFRTIDPEEAFTTGLFSMMSALLDEDQEALLAELPLAERILQALEQHEGHLGAILAICEEYEQQLAENTSEHSVQRLQACYIDALEKTDILMGRF</sequence>
<dbReference type="AlphaFoldDB" id="A0A7W5GY46"/>
<name>A0A7W5GY46_9GAMM</name>
<protein>
    <submittedName>
        <fullName evidence="2">C-di-GMP-related signal transduction protein</fullName>
    </submittedName>
</protein>
<dbReference type="Proteomes" id="UP000563050">
    <property type="component" value="Unassembled WGS sequence"/>
</dbReference>
<dbReference type="SUPFAM" id="SSF141868">
    <property type="entry name" value="EAL domain-like"/>
    <property type="match status" value="1"/>
</dbReference>
<evidence type="ECO:0000313" key="3">
    <source>
        <dbReference type="Proteomes" id="UP000563050"/>
    </source>
</evidence>
<dbReference type="Pfam" id="PF08668">
    <property type="entry name" value="HDOD"/>
    <property type="match status" value="1"/>
</dbReference>
<dbReference type="PROSITE" id="PS51833">
    <property type="entry name" value="HDOD"/>
    <property type="match status" value="1"/>
</dbReference>
<evidence type="ECO:0000259" key="1">
    <source>
        <dbReference type="PROSITE" id="PS51833"/>
    </source>
</evidence>
<accession>A0A7W5GY46</accession>
<dbReference type="PANTHER" id="PTHR33525">
    <property type="match status" value="1"/>
</dbReference>
<feature type="domain" description="HDOD" evidence="1">
    <location>
        <begin position="201"/>
        <end position="387"/>
    </location>
</feature>
<gene>
    <name evidence="2" type="ORF">FHR95_000436</name>
</gene>
<dbReference type="EMBL" id="JACHXQ010000001">
    <property type="protein sequence ID" value="MBB3182912.1"/>
    <property type="molecule type" value="Genomic_DNA"/>
</dbReference>
<dbReference type="SUPFAM" id="SSF109604">
    <property type="entry name" value="HD-domain/PDEase-like"/>
    <property type="match status" value="1"/>
</dbReference>
<proteinExistence type="predicted"/>
<dbReference type="InterPro" id="IPR013976">
    <property type="entry name" value="HDOD"/>
</dbReference>
<keyword evidence="3" id="KW-1185">Reference proteome</keyword>
<dbReference type="Gene3D" id="3.20.20.450">
    <property type="entry name" value="EAL domain"/>
    <property type="match status" value="1"/>
</dbReference>